<dbReference type="Proteomes" id="UP000631421">
    <property type="component" value="Unassembled WGS sequence"/>
</dbReference>
<accession>A0A926Z5Y2</accession>
<dbReference type="AlphaFoldDB" id="A0A926Z5Y2"/>
<protein>
    <recommendedName>
        <fullName evidence="3">DUF4276 family protein</fullName>
    </recommendedName>
</protein>
<gene>
    <name evidence="1" type="ORF">H6F44_08495</name>
</gene>
<keyword evidence="2" id="KW-1185">Reference proteome</keyword>
<evidence type="ECO:0008006" key="3">
    <source>
        <dbReference type="Google" id="ProtNLM"/>
    </source>
</evidence>
<dbReference type="EMBL" id="JACJPY010000020">
    <property type="protein sequence ID" value="MBD2150155.1"/>
    <property type="molecule type" value="Genomic_DNA"/>
</dbReference>
<dbReference type="RefSeq" id="WP_190350522.1">
    <property type="nucleotide sequence ID" value="NZ_JACJPY010000020.1"/>
</dbReference>
<reference evidence="1" key="2">
    <citation type="submission" date="2020-08" db="EMBL/GenBank/DDBJ databases">
        <authorList>
            <person name="Chen M."/>
            <person name="Teng W."/>
            <person name="Zhao L."/>
            <person name="Hu C."/>
            <person name="Zhou Y."/>
            <person name="Han B."/>
            <person name="Song L."/>
            <person name="Shu W."/>
        </authorList>
    </citation>
    <scope>NUCLEOTIDE SEQUENCE</scope>
    <source>
        <strain evidence="1">FACHB-1277</strain>
    </source>
</reference>
<reference evidence="1" key="1">
    <citation type="journal article" date="2015" name="ISME J.">
        <title>Draft Genome Sequence of Streptomyces incarnatus NRRL8089, which Produces the Nucleoside Antibiotic Sinefungin.</title>
        <authorList>
            <person name="Oshima K."/>
            <person name="Hattori M."/>
            <person name="Shimizu H."/>
            <person name="Fukuda K."/>
            <person name="Nemoto M."/>
            <person name="Inagaki K."/>
            <person name="Tamura T."/>
        </authorList>
    </citation>
    <scope>NUCLEOTIDE SEQUENCE</scope>
    <source>
        <strain evidence="1">FACHB-1277</strain>
    </source>
</reference>
<sequence>MNVLVIPEDFTNDQNALQPIIEAMMASIGKPKAKVKVCTDPRLGGVEQALKWEKIQPILDRYNMVDIFLLCVDRDGKPSRRAELDHLTKKAQSFLTDKYQNRCKFIAECAWQELEVWILAGQKDLPRDWSWKEIRGYYSDRSAALT</sequence>
<comment type="caution">
    <text evidence="1">The sequence shown here is derived from an EMBL/GenBank/DDBJ whole genome shotgun (WGS) entry which is preliminary data.</text>
</comment>
<proteinExistence type="predicted"/>
<organism evidence="1 2">
    <name type="scientific">Pseudanabaena cinerea FACHB-1277</name>
    <dbReference type="NCBI Taxonomy" id="2949581"/>
    <lineage>
        <taxon>Bacteria</taxon>
        <taxon>Bacillati</taxon>
        <taxon>Cyanobacteriota</taxon>
        <taxon>Cyanophyceae</taxon>
        <taxon>Pseudanabaenales</taxon>
        <taxon>Pseudanabaenaceae</taxon>
        <taxon>Pseudanabaena</taxon>
        <taxon>Pseudanabaena cinerea</taxon>
    </lineage>
</organism>
<name>A0A926Z5Y2_9CYAN</name>
<evidence type="ECO:0000313" key="2">
    <source>
        <dbReference type="Proteomes" id="UP000631421"/>
    </source>
</evidence>
<evidence type="ECO:0000313" key="1">
    <source>
        <dbReference type="EMBL" id="MBD2150155.1"/>
    </source>
</evidence>